<dbReference type="InterPro" id="IPR036513">
    <property type="entry name" value="STAS_dom_sf"/>
</dbReference>
<evidence type="ECO:0000313" key="3">
    <source>
        <dbReference type="Proteomes" id="UP000680304"/>
    </source>
</evidence>
<dbReference type="SUPFAM" id="SSF52091">
    <property type="entry name" value="SpoIIaa-like"/>
    <property type="match status" value="1"/>
</dbReference>
<dbReference type="Gene3D" id="3.30.750.24">
    <property type="entry name" value="STAS domain"/>
    <property type="match status" value="1"/>
</dbReference>
<dbReference type="Proteomes" id="UP000680304">
    <property type="component" value="Unassembled WGS sequence"/>
</dbReference>
<sequence length="100" mass="10905">MDTTGAYQLSGLVKRYRKQGGLVLFAGIQPQPLDMLRKTGLYEQIGADRFFEHTGEAINYALERLNPAKCRGCKHFVFRECAALSEGKGAQPAAVVAGNS</sequence>
<evidence type="ECO:0000259" key="1">
    <source>
        <dbReference type="PROSITE" id="PS50801"/>
    </source>
</evidence>
<dbReference type="PROSITE" id="PS50801">
    <property type="entry name" value="STAS"/>
    <property type="match status" value="1"/>
</dbReference>
<gene>
    <name evidence="2" type="ORF">PACILC2_52240</name>
</gene>
<feature type="domain" description="STAS" evidence="1">
    <location>
        <begin position="1"/>
        <end position="61"/>
    </location>
</feature>
<proteinExistence type="predicted"/>
<keyword evidence="3" id="KW-1185">Reference proteome</keyword>
<accession>A0ABQ4NEK1</accession>
<organism evidence="2 3">
    <name type="scientific">Paenibacillus cisolokensis</name>
    <dbReference type="NCBI Taxonomy" id="1658519"/>
    <lineage>
        <taxon>Bacteria</taxon>
        <taxon>Bacillati</taxon>
        <taxon>Bacillota</taxon>
        <taxon>Bacilli</taxon>
        <taxon>Bacillales</taxon>
        <taxon>Paenibacillaceae</taxon>
        <taxon>Paenibacillus</taxon>
    </lineage>
</organism>
<dbReference type="InterPro" id="IPR002645">
    <property type="entry name" value="STAS_dom"/>
</dbReference>
<comment type="caution">
    <text evidence="2">The sequence shown here is derived from an EMBL/GenBank/DDBJ whole genome shotgun (WGS) entry which is preliminary data.</text>
</comment>
<dbReference type="Pfam" id="PF01740">
    <property type="entry name" value="STAS"/>
    <property type="match status" value="1"/>
</dbReference>
<evidence type="ECO:0000313" key="2">
    <source>
        <dbReference type="EMBL" id="GIQ66656.1"/>
    </source>
</evidence>
<reference evidence="2 3" key="1">
    <citation type="submission" date="2021-04" db="EMBL/GenBank/DDBJ databases">
        <title>Draft genome sequence of Paenibacillus cisolokensis, LC2-13A.</title>
        <authorList>
            <person name="Uke A."/>
            <person name="Chhe C."/>
            <person name="Baramee S."/>
            <person name="Kosugi A."/>
        </authorList>
    </citation>
    <scope>NUCLEOTIDE SEQUENCE [LARGE SCALE GENOMIC DNA]</scope>
    <source>
        <strain evidence="2 3">LC2-13A</strain>
    </source>
</reference>
<name>A0ABQ4NEK1_9BACL</name>
<dbReference type="CDD" id="cd07042">
    <property type="entry name" value="STAS_SulP_like_sulfate_transporter"/>
    <property type="match status" value="1"/>
</dbReference>
<dbReference type="EMBL" id="BOVJ01000199">
    <property type="protein sequence ID" value="GIQ66656.1"/>
    <property type="molecule type" value="Genomic_DNA"/>
</dbReference>
<protein>
    <recommendedName>
        <fullName evidence="1">STAS domain-containing protein</fullName>
    </recommendedName>
</protein>